<protein>
    <submittedName>
        <fullName evidence="2">Uncharacterized protein</fullName>
    </submittedName>
</protein>
<gene>
    <name evidence="2" type="ORF">DUI87_08307</name>
</gene>
<keyword evidence="3" id="KW-1185">Reference proteome</keyword>
<evidence type="ECO:0000256" key="1">
    <source>
        <dbReference type="SAM" id="MobiDB-lite"/>
    </source>
</evidence>
<name>A0A3M0KS37_HIRRU</name>
<dbReference type="AlphaFoldDB" id="A0A3M0KS37"/>
<feature type="compositionally biased region" description="Basic and acidic residues" evidence="1">
    <location>
        <begin position="86"/>
        <end position="144"/>
    </location>
</feature>
<reference evidence="2 3" key="1">
    <citation type="submission" date="2018-07" db="EMBL/GenBank/DDBJ databases">
        <title>A high quality draft genome assembly of the barn swallow (H. rustica rustica).</title>
        <authorList>
            <person name="Formenti G."/>
            <person name="Chiara M."/>
            <person name="Poveda L."/>
            <person name="Francoijs K.-J."/>
            <person name="Bonisoli-Alquati A."/>
            <person name="Canova L."/>
            <person name="Gianfranceschi L."/>
            <person name="Horner D.S."/>
            <person name="Saino N."/>
        </authorList>
    </citation>
    <scope>NUCLEOTIDE SEQUENCE [LARGE SCALE GENOMIC DNA]</scope>
    <source>
        <strain evidence="2">Chelidonia</strain>
        <tissue evidence="2">Blood</tissue>
    </source>
</reference>
<accession>A0A3M0KS37</accession>
<feature type="region of interest" description="Disordered" evidence="1">
    <location>
        <begin position="80"/>
        <end position="144"/>
    </location>
</feature>
<dbReference type="EMBL" id="QRBI01000104">
    <property type="protein sequence ID" value="RMC16098.1"/>
    <property type="molecule type" value="Genomic_DNA"/>
</dbReference>
<organism evidence="2 3">
    <name type="scientific">Hirundo rustica rustica</name>
    <dbReference type="NCBI Taxonomy" id="333673"/>
    <lineage>
        <taxon>Eukaryota</taxon>
        <taxon>Metazoa</taxon>
        <taxon>Chordata</taxon>
        <taxon>Craniata</taxon>
        <taxon>Vertebrata</taxon>
        <taxon>Euteleostomi</taxon>
        <taxon>Archelosauria</taxon>
        <taxon>Archosauria</taxon>
        <taxon>Dinosauria</taxon>
        <taxon>Saurischia</taxon>
        <taxon>Theropoda</taxon>
        <taxon>Coelurosauria</taxon>
        <taxon>Aves</taxon>
        <taxon>Neognathae</taxon>
        <taxon>Neoaves</taxon>
        <taxon>Telluraves</taxon>
        <taxon>Australaves</taxon>
        <taxon>Passeriformes</taxon>
        <taxon>Sylvioidea</taxon>
        <taxon>Hirundinidae</taxon>
        <taxon>Hirundo</taxon>
    </lineage>
</organism>
<evidence type="ECO:0000313" key="2">
    <source>
        <dbReference type="EMBL" id="RMC16098.1"/>
    </source>
</evidence>
<feature type="compositionally biased region" description="Polar residues" evidence="1">
    <location>
        <begin position="21"/>
        <end position="41"/>
    </location>
</feature>
<evidence type="ECO:0000313" key="3">
    <source>
        <dbReference type="Proteomes" id="UP000269221"/>
    </source>
</evidence>
<proteinExistence type="predicted"/>
<feature type="region of interest" description="Disordered" evidence="1">
    <location>
        <begin position="1"/>
        <end position="41"/>
    </location>
</feature>
<comment type="caution">
    <text evidence="2">The sequence shown here is derived from an EMBL/GenBank/DDBJ whole genome shotgun (WGS) entry which is preliminary data.</text>
</comment>
<sequence length="144" mass="17135">MHTEQQIPKYPGITEYKPKFISSQRSNENPIRGSQSSLKPENITTSITLAMQDVLQVYGLDFNPMQLPSQNSAYHFKFKYFKNKRRGEERRERGERRGEERRGEERGEGEERRGEERRGEERRGEERRGEERRGEERRGEEEAS</sequence>
<dbReference type="Proteomes" id="UP000269221">
    <property type="component" value="Unassembled WGS sequence"/>
</dbReference>